<evidence type="ECO:0000256" key="6">
    <source>
        <dbReference type="SAM" id="Phobius"/>
    </source>
</evidence>
<gene>
    <name evidence="8" type="ORF">V0U35_12720</name>
</gene>
<evidence type="ECO:0000256" key="1">
    <source>
        <dbReference type="ARBA" id="ARBA00004651"/>
    </source>
</evidence>
<dbReference type="RefSeq" id="WP_330197110.1">
    <property type="nucleotide sequence ID" value="NZ_JAZDRO010000006.1"/>
</dbReference>
<comment type="subcellular location">
    <subcellularLocation>
        <location evidence="1">Cell membrane</location>
        <topology evidence="1">Multi-pass membrane protein</topology>
    </subcellularLocation>
</comment>
<sequence>MTFAQLALGMAAFGSATPVSKIVTQAMPVFVGSALRVGIGALALLPFIWTRRHNVRSISRGDWLRITIIALFGMFGFSALMLYGMRMVSGVTGAIVMSTAPAVTAAASMIFLKDAPTWRKFAAIALAVIGVGILNLGGSGGSGTDTGTMLLGIALVFAAVCCESVYTLVGKTASERVDPVVVAFLAAAMSLPLFVPLAIWQWSGFDLSGMDAGSWTAVIWYGAGTLALGSWLWYQGVAKAEGSVAAGFMGVMPASALLLSYVLLGDDFRLIHVAGFATVFAGVLLISWEHARMSAKD</sequence>
<dbReference type="PANTHER" id="PTHR32322">
    <property type="entry name" value="INNER MEMBRANE TRANSPORTER"/>
    <property type="match status" value="1"/>
</dbReference>
<keyword evidence="2" id="KW-1003">Cell membrane</keyword>
<proteinExistence type="predicted"/>
<feature type="transmembrane region" description="Helical" evidence="6">
    <location>
        <begin position="214"/>
        <end position="234"/>
    </location>
</feature>
<feature type="transmembrane region" description="Helical" evidence="6">
    <location>
        <begin position="270"/>
        <end position="288"/>
    </location>
</feature>
<name>A0ABU7M144_9PROT</name>
<feature type="transmembrane region" description="Helical" evidence="6">
    <location>
        <begin position="150"/>
        <end position="169"/>
    </location>
</feature>
<dbReference type="Proteomes" id="UP001310692">
    <property type="component" value="Unassembled WGS sequence"/>
</dbReference>
<dbReference type="Gene3D" id="1.10.3730.20">
    <property type="match status" value="1"/>
</dbReference>
<feature type="transmembrane region" description="Helical" evidence="6">
    <location>
        <begin position="181"/>
        <end position="202"/>
    </location>
</feature>
<dbReference type="InterPro" id="IPR000620">
    <property type="entry name" value="EamA_dom"/>
</dbReference>
<dbReference type="Pfam" id="PF00892">
    <property type="entry name" value="EamA"/>
    <property type="match status" value="2"/>
</dbReference>
<dbReference type="PANTHER" id="PTHR32322:SF18">
    <property type="entry name" value="S-ADENOSYLMETHIONINE_S-ADENOSYLHOMOCYSTEINE TRANSPORTER"/>
    <property type="match status" value="1"/>
</dbReference>
<evidence type="ECO:0000313" key="9">
    <source>
        <dbReference type="Proteomes" id="UP001310692"/>
    </source>
</evidence>
<reference evidence="8 9" key="1">
    <citation type="submission" date="2024-01" db="EMBL/GenBank/DDBJ databases">
        <title>Hyphobacterium bacterium isolated from marine sediment.</title>
        <authorList>
            <person name="Zhao S."/>
        </authorList>
    </citation>
    <scope>NUCLEOTIDE SEQUENCE [LARGE SCALE GENOMIC DNA]</scope>
    <source>
        <strain evidence="8 9">Y60-23</strain>
    </source>
</reference>
<feature type="transmembrane region" description="Helical" evidence="6">
    <location>
        <begin position="31"/>
        <end position="51"/>
    </location>
</feature>
<feature type="transmembrane region" description="Helical" evidence="6">
    <location>
        <begin position="91"/>
        <end position="112"/>
    </location>
</feature>
<evidence type="ECO:0000256" key="4">
    <source>
        <dbReference type="ARBA" id="ARBA00022989"/>
    </source>
</evidence>
<keyword evidence="9" id="KW-1185">Reference proteome</keyword>
<keyword evidence="3 6" id="KW-0812">Transmembrane</keyword>
<evidence type="ECO:0000256" key="5">
    <source>
        <dbReference type="ARBA" id="ARBA00023136"/>
    </source>
</evidence>
<feature type="transmembrane region" description="Helical" evidence="6">
    <location>
        <begin position="246"/>
        <end position="264"/>
    </location>
</feature>
<feature type="transmembrane region" description="Helical" evidence="6">
    <location>
        <begin position="63"/>
        <end position="85"/>
    </location>
</feature>
<feature type="domain" description="EamA" evidence="7">
    <location>
        <begin position="151"/>
        <end position="287"/>
    </location>
</feature>
<dbReference type="EMBL" id="JAZDRO010000006">
    <property type="protein sequence ID" value="MEE2567544.1"/>
    <property type="molecule type" value="Genomic_DNA"/>
</dbReference>
<evidence type="ECO:0000313" key="8">
    <source>
        <dbReference type="EMBL" id="MEE2567544.1"/>
    </source>
</evidence>
<comment type="caution">
    <text evidence="8">The sequence shown here is derived from an EMBL/GenBank/DDBJ whole genome shotgun (WGS) entry which is preliminary data.</text>
</comment>
<feature type="transmembrane region" description="Helical" evidence="6">
    <location>
        <begin position="121"/>
        <end position="138"/>
    </location>
</feature>
<keyword evidence="5 6" id="KW-0472">Membrane</keyword>
<accession>A0ABU7M144</accession>
<feature type="domain" description="EamA" evidence="7">
    <location>
        <begin position="7"/>
        <end position="135"/>
    </location>
</feature>
<evidence type="ECO:0000256" key="2">
    <source>
        <dbReference type="ARBA" id="ARBA00022475"/>
    </source>
</evidence>
<protein>
    <submittedName>
        <fullName evidence="8">DMT family transporter</fullName>
    </submittedName>
</protein>
<dbReference type="InterPro" id="IPR050638">
    <property type="entry name" value="AA-Vitamin_Transporters"/>
</dbReference>
<evidence type="ECO:0000259" key="7">
    <source>
        <dbReference type="Pfam" id="PF00892"/>
    </source>
</evidence>
<dbReference type="SUPFAM" id="SSF103481">
    <property type="entry name" value="Multidrug resistance efflux transporter EmrE"/>
    <property type="match status" value="2"/>
</dbReference>
<dbReference type="InterPro" id="IPR037185">
    <property type="entry name" value="EmrE-like"/>
</dbReference>
<keyword evidence="4 6" id="KW-1133">Transmembrane helix</keyword>
<organism evidence="8 9">
    <name type="scientific">Hyphobacterium marinum</name>
    <dbReference type="NCBI Taxonomy" id="3116574"/>
    <lineage>
        <taxon>Bacteria</taxon>
        <taxon>Pseudomonadati</taxon>
        <taxon>Pseudomonadota</taxon>
        <taxon>Alphaproteobacteria</taxon>
        <taxon>Maricaulales</taxon>
        <taxon>Maricaulaceae</taxon>
        <taxon>Hyphobacterium</taxon>
    </lineage>
</organism>
<evidence type="ECO:0000256" key="3">
    <source>
        <dbReference type="ARBA" id="ARBA00022692"/>
    </source>
</evidence>